<dbReference type="InParanoid" id="C5DBP5"/>
<dbReference type="OrthoDB" id="541710at2759"/>
<dbReference type="GO" id="GO:0102389">
    <property type="term" value="F:polyprenol reductase activity"/>
    <property type="evidence" value="ECO:0007669"/>
    <property type="project" value="UniProtKB-UniRule"/>
</dbReference>
<dbReference type="AlphaFoldDB" id="C5DBP5"/>
<dbReference type="Proteomes" id="UP000002036">
    <property type="component" value="Chromosome A"/>
</dbReference>
<evidence type="ECO:0000259" key="6">
    <source>
        <dbReference type="Pfam" id="PF02544"/>
    </source>
</evidence>
<gene>
    <name evidence="7" type="ordered locus">KLTH0A04312g</name>
</gene>
<feature type="domain" description="3-oxo-5-alpha-steroid 4-dehydrogenase C-terminal" evidence="6">
    <location>
        <begin position="143"/>
        <end position="246"/>
    </location>
</feature>
<dbReference type="KEGG" id="lth:KLTH0A04312g"/>
<proteinExistence type="inferred from homology"/>
<comment type="subcellular location">
    <subcellularLocation>
        <location evidence="1">Endomembrane system</location>
        <topology evidence="1">Multi-pass membrane protein</topology>
    </subcellularLocation>
    <subcellularLocation>
        <location evidence="5">Endoplasmic reticulum membrane</location>
    </subcellularLocation>
</comment>
<keyword evidence="5" id="KW-0521">NADP</keyword>
<dbReference type="PROSITE" id="PS50244">
    <property type="entry name" value="S5A_REDUCTASE"/>
    <property type="match status" value="1"/>
</dbReference>
<feature type="transmembrane region" description="Helical" evidence="5">
    <location>
        <begin position="115"/>
        <end position="134"/>
    </location>
</feature>
<evidence type="ECO:0000313" key="8">
    <source>
        <dbReference type="Proteomes" id="UP000002036"/>
    </source>
</evidence>
<evidence type="ECO:0000256" key="5">
    <source>
        <dbReference type="RuleBase" id="RU367081"/>
    </source>
</evidence>
<feature type="transmembrane region" description="Helical" evidence="5">
    <location>
        <begin position="67"/>
        <end position="95"/>
    </location>
</feature>
<dbReference type="GeneID" id="8290447"/>
<feature type="transmembrane region" description="Helical" evidence="5">
    <location>
        <begin position="192"/>
        <end position="216"/>
    </location>
</feature>
<protein>
    <recommendedName>
        <fullName evidence="5">Polyprenal reductase</fullName>
        <ecNumber evidence="5">1.3.1.94</ecNumber>
    </recommendedName>
</protein>
<dbReference type="GO" id="GO:0005789">
    <property type="term" value="C:endoplasmic reticulum membrane"/>
    <property type="evidence" value="ECO:0007669"/>
    <property type="project" value="UniProtKB-SubCell"/>
</dbReference>
<dbReference type="eggNOG" id="KOG1640">
    <property type="taxonomic scope" value="Eukaryota"/>
</dbReference>
<accession>C5DBP5</accession>
<evidence type="ECO:0000256" key="3">
    <source>
        <dbReference type="ARBA" id="ARBA00022989"/>
    </source>
</evidence>
<dbReference type="HOGENOM" id="CLU_044409_0_0_1"/>
<name>C5DBP5_LACTC</name>
<dbReference type="UniPathway" id="UPA00378"/>
<dbReference type="RefSeq" id="XP_002551644.1">
    <property type="nucleotide sequence ID" value="XM_002551598.1"/>
</dbReference>
<comment type="catalytic activity">
    <reaction evidence="5">
        <text>a di-trans,poly-cis-dolichal + NADP(+) = a di-trans,poly-cis-polyprenal + NADPH + H(+)</text>
        <dbReference type="Rhea" id="RHEA:80727"/>
        <dbReference type="Rhea" id="RHEA-COMP:19536"/>
        <dbReference type="Rhea" id="RHEA-COMP:19537"/>
        <dbReference type="ChEBI" id="CHEBI:15378"/>
        <dbReference type="ChEBI" id="CHEBI:57783"/>
        <dbReference type="ChEBI" id="CHEBI:58349"/>
        <dbReference type="ChEBI" id="CHEBI:231623"/>
        <dbReference type="ChEBI" id="CHEBI:231637"/>
        <dbReference type="EC" id="1.3.1.94"/>
    </reaction>
    <physiologicalReaction direction="right-to-left" evidence="5">
        <dbReference type="Rhea" id="RHEA:80729"/>
    </physiologicalReaction>
</comment>
<keyword evidence="4 5" id="KW-0472">Membrane</keyword>
<dbReference type="GO" id="GO:0006488">
    <property type="term" value="P:dolichol-linked oligosaccharide biosynthetic process"/>
    <property type="evidence" value="ECO:0007669"/>
    <property type="project" value="UniProtKB-UniRule"/>
</dbReference>
<sequence length="247" mass="28151">MDLNPRSLFELAFYSSFLLAITSVLLAKWRLPTLLKYGKTLQGVPSKGGILGSLQSLTVPKKWFGHFYVYSTALALLNVCFLRGFASLLVLTHSARRLYETRCVSKFGKDSRIHLSHYLVGLWFYTAVNCAVFVDRTRTRSPLARLVAVIVFVLSSLDQYRNHLHLSKLVKYTLPTYGLFQLVSSPHYFDEILIYLSLAIYTSSLKMFLCLVWVIVNLSTSALETRSWYAKKFPRAAPSFAIIPYLL</sequence>
<keyword evidence="8" id="KW-1185">Reference proteome</keyword>
<keyword evidence="3 5" id="KW-1133">Transmembrane helix</keyword>
<comment type="similarity">
    <text evidence="5">Belongs to the steroid 5-alpha reductase family. Polyprenal reductase subfamily.</text>
</comment>
<dbReference type="EC" id="1.3.1.94" evidence="5"/>
<dbReference type="OMA" id="RFYETNF"/>
<dbReference type="InterPro" id="IPR039698">
    <property type="entry name" value="Dfg10/SRD5A3"/>
</dbReference>
<dbReference type="GO" id="GO:0160198">
    <property type="term" value="F:polyprenal reductase activity"/>
    <property type="evidence" value="ECO:0007669"/>
    <property type="project" value="UniProtKB-EC"/>
</dbReference>
<evidence type="ECO:0000256" key="2">
    <source>
        <dbReference type="ARBA" id="ARBA00022692"/>
    </source>
</evidence>
<organism evidence="7 8">
    <name type="scientific">Lachancea thermotolerans (strain ATCC 56472 / CBS 6340 / NRRL Y-8284)</name>
    <name type="common">Yeast</name>
    <name type="synonym">Kluyveromyces thermotolerans</name>
    <dbReference type="NCBI Taxonomy" id="559295"/>
    <lineage>
        <taxon>Eukaryota</taxon>
        <taxon>Fungi</taxon>
        <taxon>Dikarya</taxon>
        <taxon>Ascomycota</taxon>
        <taxon>Saccharomycotina</taxon>
        <taxon>Saccharomycetes</taxon>
        <taxon>Saccharomycetales</taxon>
        <taxon>Saccharomycetaceae</taxon>
        <taxon>Lachancea</taxon>
    </lineage>
</organism>
<evidence type="ECO:0000256" key="1">
    <source>
        <dbReference type="ARBA" id="ARBA00004127"/>
    </source>
</evidence>
<reference evidence="7 8" key="1">
    <citation type="journal article" date="2009" name="Genome Res.">
        <title>Comparative genomics of protoploid Saccharomycetaceae.</title>
        <authorList>
            <consortium name="The Genolevures Consortium"/>
            <person name="Souciet J.-L."/>
            <person name="Dujon B."/>
            <person name="Gaillardin C."/>
            <person name="Johnston M."/>
            <person name="Baret P.V."/>
            <person name="Cliften P."/>
            <person name="Sherman D.J."/>
            <person name="Weissenbach J."/>
            <person name="Westhof E."/>
            <person name="Wincker P."/>
            <person name="Jubin C."/>
            <person name="Poulain J."/>
            <person name="Barbe V."/>
            <person name="Segurens B."/>
            <person name="Artiguenave F."/>
            <person name="Anthouard V."/>
            <person name="Vacherie B."/>
            <person name="Val M.-E."/>
            <person name="Fulton R.S."/>
            <person name="Minx P."/>
            <person name="Wilson R."/>
            <person name="Durrens P."/>
            <person name="Jean G."/>
            <person name="Marck C."/>
            <person name="Martin T."/>
            <person name="Nikolski M."/>
            <person name="Rolland T."/>
            <person name="Seret M.-L."/>
            <person name="Casaregola S."/>
            <person name="Despons L."/>
            <person name="Fairhead C."/>
            <person name="Fischer G."/>
            <person name="Lafontaine I."/>
            <person name="Leh V."/>
            <person name="Lemaire M."/>
            <person name="de Montigny J."/>
            <person name="Neuveglise C."/>
            <person name="Thierry A."/>
            <person name="Blanc-Lenfle I."/>
            <person name="Bleykasten C."/>
            <person name="Diffels J."/>
            <person name="Fritsch E."/>
            <person name="Frangeul L."/>
            <person name="Goeffon A."/>
            <person name="Jauniaux N."/>
            <person name="Kachouri-Lafond R."/>
            <person name="Payen C."/>
            <person name="Potier S."/>
            <person name="Pribylova L."/>
            <person name="Ozanne C."/>
            <person name="Richard G.-F."/>
            <person name="Sacerdot C."/>
            <person name="Straub M.-L."/>
            <person name="Talla E."/>
        </authorList>
    </citation>
    <scope>NUCLEOTIDE SEQUENCE [LARGE SCALE GENOMIC DNA]</scope>
    <source>
        <strain evidence="8">ATCC 56472 / CBS 6340 / NRRL Y-8284</strain>
    </source>
</reference>
<dbReference type="EMBL" id="CU928165">
    <property type="protein sequence ID" value="CAR21202.1"/>
    <property type="molecule type" value="Genomic_DNA"/>
</dbReference>
<keyword evidence="5" id="KW-0560">Oxidoreductase</keyword>
<keyword evidence="2 5" id="KW-0812">Transmembrane</keyword>
<comment type="pathway">
    <text evidence="5">Protein modification; protein glycosylation.</text>
</comment>
<dbReference type="Pfam" id="PF02544">
    <property type="entry name" value="Steroid_dh"/>
    <property type="match status" value="1"/>
</dbReference>
<feature type="transmembrane region" description="Helical" evidence="5">
    <location>
        <begin position="12"/>
        <end position="31"/>
    </location>
</feature>
<dbReference type="PANTHER" id="PTHR14624">
    <property type="entry name" value="DFG10 PROTEIN"/>
    <property type="match status" value="1"/>
</dbReference>
<evidence type="ECO:0000313" key="7">
    <source>
        <dbReference type="EMBL" id="CAR21202.1"/>
    </source>
</evidence>
<dbReference type="FunCoup" id="C5DBP5">
    <property type="interactions" value="372"/>
</dbReference>
<keyword evidence="5" id="KW-0256">Endoplasmic reticulum</keyword>
<dbReference type="InterPro" id="IPR001104">
    <property type="entry name" value="3-oxo-5_a-steroid_4-DH_C"/>
</dbReference>
<dbReference type="STRING" id="559295.C5DBP5"/>
<comment type="function">
    <text evidence="5">Plays a key role in early steps of protein N-linked glycosylation by being involved in the conversion of polyprenol into dolichol. Acts as a polyprenal reductase that mediates the reduction of polyprenal into dolichal in a NADP-dependent mechanism. Dolichols are required for the synthesis of dolichol-linked monosaccharides and the oligosaccharide precursor used for N-glycosylation.</text>
</comment>
<dbReference type="GO" id="GO:0003865">
    <property type="term" value="F:3-oxo-5-alpha-steroid 4-dehydrogenase activity"/>
    <property type="evidence" value="ECO:0007669"/>
    <property type="project" value="TreeGrafter"/>
</dbReference>
<evidence type="ECO:0000256" key="4">
    <source>
        <dbReference type="ARBA" id="ARBA00023136"/>
    </source>
</evidence>
<dbReference type="PANTHER" id="PTHR14624:SF0">
    <property type="entry name" value="POLYPRENOL REDUCTASE"/>
    <property type="match status" value="1"/>
</dbReference>
<dbReference type="GO" id="GO:0016095">
    <property type="term" value="P:polyprenol catabolic process"/>
    <property type="evidence" value="ECO:0007669"/>
    <property type="project" value="UniProtKB-UniRule"/>
</dbReference>